<dbReference type="Proteomes" id="UP000503399">
    <property type="component" value="Chromosome"/>
</dbReference>
<organism evidence="1 2">
    <name type="scientific">Candidatus Hydrogenisulfobacillus filiaventi</name>
    <dbReference type="NCBI Taxonomy" id="2707344"/>
    <lineage>
        <taxon>Bacteria</taxon>
        <taxon>Bacillati</taxon>
        <taxon>Bacillota</taxon>
        <taxon>Clostridia</taxon>
        <taxon>Eubacteriales</taxon>
        <taxon>Clostridiales Family XVII. Incertae Sedis</taxon>
        <taxon>Candidatus Hydrogenisulfobacillus</taxon>
    </lineage>
</organism>
<accession>A0A6F8ZJC0</accession>
<dbReference type="EMBL" id="LR778114">
    <property type="protein sequence ID" value="CAB1129553.1"/>
    <property type="molecule type" value="Genomic_DNA"/>
</dbReference>
<sequence length="88" mass="9610">MDKQNKLNEKESAFLARWTSAAGPEVDEVMILEKDGDTVVLVGWRGCGTARIGLADLIRTLRRMGVDPASAEMEADDDGPTLFLSFPI</sequence>
<reference evidence="1 2" key="1">
    <citation type="submission" date="2020-02" db="EMBL/GenBank/DDBJ databases">
        <authorList>
            <person name="Hogendoorn C."/>
        </authorList>
    </citation>
    <scope>NUCLEOTIDE SEQUENCE [LARGE SCALE GENOMIC DNA]</scope>
    <source>
        <strain evidence="1">R501</strain>
    </source>
</reference>
<protein>
    <submittedName>
        <fullName evidence="1">Uncharacterized protein</fullName>
    </submittedName>
</protein>
<dbReference type="AlphaFoldDB" id="A0A6F8ZJC0"/>
<evidence type="ECO:0000313" key="1">
    <source>
        <dbReference type="EMBL" id="CAB1129553.1"/>
    </source>
</evidence>
<evidence type="ECO:0000313" key="2">
    <source>
        <dbReference type="Proteomes" id="UP000503399"/>
    </source>
</evidence>
<keyword evidence="2" id="KW-1185">Reference proteome</keyword>
<gene>
    <name evidence="1" type="ORF">R50_2056</name>
</gene>
<dbReference type="KEGG" id="hfv:R50_2056"/>
<name>A0A6F8ZJC0_9FIRM</name>
<proteinExistence type="predicted"/>